<organism evidence="12 13">
    <name type="scientific">Paludibacterium paludis</name>
    <dbReference type="NCBI Taxonomy" id="1225769"/>
    <lineage>
        <taxon>Bacteria</taxon>
        <taxon>Pseudomonadati</taxon>
        <taxon>Pseudomonadota</taxon>
        <taxon>Betaproteobacteria</taxon>
        <taxon>Neisseriales</taxon>
        <taxon>Chromobacteriaceae</taxon>
        <taxon>Paludibacterium</taxon>
    </lineage>
</organism>
<dbReference type="SUPFAM" id="SSF52540">
    <property type="entry name" value="P-loop containing nucleoside triphosphate hydrolases"/>
    <property type="match status" value="2"/>
</dbReference>
<dbReference type="Proteomes" id="UP000645257">
    <property type="component" value="Unassembled WGS sequence"/>
</dbReference>
<keyword evidence="4 10" id="KW-0378">Hydrolase</keyword>
<dbReference type="InterPro" id="IPR011335">
    <property type="entry name" value="Restrct_endonuc-II-like"/>
</dbReference>
<keyword evidence="3 10" id="KW-0227">DNA damage</keyword>
<dbReference type="GO" id="GO:0000724">
    <property type="term" value="P:double-strand break repair via homologous recombination"/>
    <property type="evidence" value="ECO:0007669"/>
    <property type="project" value="UniProtKB-UniRule"/>
</dbReference>
<dbReference type="Gene3D" id="1.10.10.990">
    <property type="match status" value="1"/>
</dbReference>
<evidence type="ECO:0000256" key="5">
    <source>
        <dbReference type="ARBA" id="ARBA00022806"/>
    </source>
</evidence>
<keyword evidence="13" id="KW-1185">Reference proteome</keyword>
<keyword evidence="6 10" id="KW-0269">Exonuclease</keyword>
<dbReference type="EMBL" id="BMYX01000025">
    <property type="protein sequence ID" value="GGY27771.1"/>
    <property type="molecule type" value="Genomic_DNA"/>
</dbReference>
<proteinExistence type="inferred from homology"/>
<reference evidence="12" key="1">
    <citation type="journal article" date="2014" name="Int. J. Syst. Evol. Microbiol.">
        <title>Complete genome sequence of Corynebacterium casei LMG S-19264T (=DSM 44701T), isolated from a smear-ripened cheese.</title>
        <authorList>
            <consortium name="US DOE Joint Genome Institute (JGI-PGF)"/>
            <person name="Walter F."/>
            <person name="Albersmeier A."/>
            <person name="Kalinowski J."/>
            <person name="Ruckert C."/>
        </authorList>
    </citation>
    <scope>NUCLEOTIDE SEQUENCE</scope>
    <source>
        <strain evidence="12">KCTC 32182</strain>
    </source>
</reference>
<evidence type="ECO:0000256" key="10">
    <source>
        <dbReference type="HAMAP-Rule" id="MF_01486"/>
    </source>
</evidence>
<keyword evidence="7 10" id="KW-0067">ATP-binding</keyword>
<keyword evidence="2 10" id="KW-0547">Nucleotide-binding</keyword>
<evidence type="ECO:0000313" key="12">
    <source>
        <dbReference type="EMBL" id="GGY27771.1"/>
    </source>
</evidence>
<dbReference type="GO" id="GO:0008854">
    <property type="term" value="F:exodeoxyribonuclease V activity"/>
    <property type="evidence" value="ECO:0007669"/>
    <property type="project" value="InterPro"/>
</dbReference>
<dbReference type="GO" id="GO:0003678">
    <property type="term" value="F:DNA helicase activity"/>
    <property type="evidence" value="ECO:0007669"/>
    <property type="project" value="UniProtKB-UniRule"/>
</dbReference>
<dbReference type="Pfam" id="PF17946">
    <property type="entry name" value="RecC_C"/>
    <property type="match status" value="1"/>
</dbReference>
<keyword evidence="8 10" id="KW-0238">DNA-binding</keyword>
<keyword evidence="5 10" id="KW-0347">Helicase</keyword>
<dbReference type="NCBIfam" id="TIGR01450">
    <property type="entry name" value="recC"/>
    <property type="match status" value="1"/>
</dbReference>
<gene>
    <name evidence="10 12" type="primary">recC</name>
    <name evidence="12" type="ORF">GCM10011289_33900</name>
</gene>
<accession>A0A918UBR9</accession>
<evidence type="ECO:0000256" key="8">
    <source>
        <dbReference type="ARBA" id="ARBA00023125"/>
    </source>
</evidence>
<feature type="domain" description="RecC C-terminal" evidence="11">
    <location>
        <begin position="778"/>
        <end position="1000"/>
    </location>
</feature>
<dbReference type="PANTHER" id="PTHR30591:SF1">
    <property type="entry name" value="RECBCD ENZYME SUBUNIT RECC"/>
    <property type="match status" value="1"/>
</dbReference>
<keyword evidence="1 10" id="KW-0540">Nuclease</keyword>
<evidence type="ECO:0000259" key="11">
    <source>
        <dbReference type="Pfam" id="PF17946"/>
    </source>
</evidence>
<dbReference type="PANTHER" id="PTHR30591">
    <property type="entry name" value="RECBCD ENZYME SUBUNIT RECC"/>
    <property type="match status" value="1"/>
</dbReference>
<dbReference type="InterPro" id="IPR006697">
    <property type="entry name" value="RecC"/>
</dbReference>
<evidence type="ECO:0000313" key="13">
    <source>
        <dbReference type="Proteomes" id="UP000645257"/>
    </source>
</evidence>
<dbReference type="AlphaFoldDB" id="A0A918UBR9"/>
<keyword evidence="9 10" id="KW-0234">DNA repair</keyword>
<evidence type="ECO:0000256" key="7">
    <source>
        <dbReference type="ARBA" id="ARBA00022840"/>
    </source>
</evidence>
<protein>
    <recommendedName>
        <fullName evidence="10">RecBCD enzyme subunit RecC</fullName>
    </recommendedName>
    <alternativeName>
        <fullName evidence="10">Exonuclease V subunit RecC</fullName>
        <shortName evidence="10">ExoV subunit RecC</shortName>
    </alternativeName>
    <alternativeName>
        <fullName evidence="10">Helicase/nuclease RecBCD subunit RecC</fullName>
    </alternativeName>
</protein>
<dbReference type="InterPro" id="IPR013986">
    <property type="entry name" value="DExx_box_DNA_helicase_dom_sf"/>
</dbReference>
<comment type="similarity">
    <text evidence="10">Belongs to the RecC family.</text>
</comment>
<evidence type="ECO:0000256" key="3">
    <source>
        <dbReference type="ARBA" id="ARBA00022763"/>
    </source>
</evidence>
<evidence type="ECO:0000256" key="2">
    <source>
        <dbReference type="ARBA" id="ARBA00022741"/>
    </source>
</evidence>
<comment type="subunit">
    <text evidence="10">Heterotrimer of RecB, RecC and RecD. All subunits contribute to DNA-binding.</text>
</comment>
<dbReference type="Gene3D" id="3.40.50.10930">
    <property type="match status" value="1"/>
</dbReference>
<dbReference type="Pfam" id="PF04257">
    <property type="entry name" value="Exonuc_V_gamma"/>
    <property type="match status" value="1"/>
</dbReference>
<comment type="function">
    <text evidence="10">A helicase/nuclease that prepares dsDNA breaks (DSB) for recombinational DNA repair. Binds to DSBs and unwinds DNA via a highly rapid and processive ATP-dependent bidirectional helicase activity. Unwinds dsDNA until it encounters a Chi (crossover hotspot instigator) sequence from the 3' direction. Cuts ssDNA a few nucleotides 3' to the Chi site. The properties and activities of the enzyme are changed at Chi. The Chi-altered holoenzyme produces a long 3'-ssDNA overhang and facilitates RecA-binding to the ssDNA for homologous DNA recombination and repair. Holoenzyme degrades any linearized DNA that is unable to undergo homologous recombination. In the holoenzyme this subunit recognizes the wild-type Chi sequence, and when added to isolated RecB increases its ATP-dependent helicase processivity.</text>
</comment>
<dbReference type="PIRSF" id="PIRSF000980">
    <property type="entry name" value="RecC"/>
    <property type="match status" value="1"/>
</dbReference>
<comment type="miscellaneous">
    <text evidence="10">In the RecBCD complex, RecB has a slow 3'-5' helicase, an exonuclease activity and loads RecA onto ssDNA, RecD has a fast 5'-3' helicase activity, while RecC stimulates the ATPase and processivity of the RecB helicase and contributes to recognition of the Chi site.</text>
</comment>
<dbReference type="GO" id="GO:0009338">
    <property type="term" value="C:exodeoxyribonuclease V complex"/>
    <property type="evidence" value="ECO:0007669"/>
    <property type="project" value="InterPro"/>
</dbReference>
<evidence type="ECO:0000256" key="4">
    <source>
        <dbReference type="ARBA" id="ARBA00022801"/>
    </source>
</evidence>
<dbReference type="Gene3D" id="3.40.50.300">
    <property type="entry name" value="P-loop containing nucleotide triphosphate hydrolases"/>
    <property type="match status" value="2"/>
</dbReference>
<name>A0A918UBR9_9NEIS</name>
<dbReference type="RefSeq" id="WP_189536546.1">
    <property type="nucleotide sequence ID" value="NZ_BMYX01000025.1"/>
</dbReference>
<evidence type="ECO:0000256" key="9">
    <source>
        <dbReference type="ARBA" id="ARBA00023204"/>
    </source>
</evidence>
<dbReference type="SUPFAM" id="SSF52980">
    <property type="entry name" value="Restriction endonuclease-like"/>
    <property type="match status" value="1"/>
</dbReference>
<sequence>MLHLYQSNRLEQLGDLFCAMTRAVPLSNPFQSETVLVQSRGMGRWLSMTLATKNGVAANLEYILPAAYSWRLVQLTLPDQPRLSPFSPDVLTWRLMALLPTLDDPVFAPLVRYAGLGRTACFELAGKIADVFDQYLVFRPDWIRAWERGKRLDLGEDEPWQAELWRRLAEAAPDRHRVRMLDEFLPALGGVALPERITLFGISSLAPMYLALIKRLAEVTDVCVFLLNPCEAYWGDLADPRSAMRKGRVLSEEDEGHPLLASLGKQGRDFFDQIVEELPEFHWLDAVGEPDTLLGRLQRGIRTLTAPEADVRPLAEGDRSIEIHVAHGAMREMEILKDALLGFLADDPTLTPADIAVLTPDINAAAPYIDAVFGAREDAPNLSYSIADRRVEREEPLLAAFLALLELADSRFGAPDVLALLECPAVLRRFGLGADDVPFIHDWVRESGIRWGRDAGHKRELGLPADPIHTWRWGLDRLLLGGVLPESLAGDRSPLFGGLLPDGAAAGSLHALLARFADCLDVLFSMAERFGEPCCAEDWQARLNHLADAVLAPSGEEEAALDTLREALAGLVEETRLAGFTESLPLAVVRDALARRLSVASQSGFLSGGVTFCAMVPMRSIPFRVICLIGMNDGAYPRDERPVSFDLVARHPARGDRSRRFDDRYLFLEALMSARDILYLSYVGLSSRSGETLPPSPLIAELSDVAARMCGAVSPDGRRAFESRIVVRHPLQPFSGLAYDGRDPRLASFDVRYARALALPPRDEAPFSAPLPEPADADSVRLNDLLRFWRMPCRAWLADRLGIRLSAQAVAPPASEPFALDRDGRLRIRETLLDAMVEGRPVRPARDKIRGAGWLPPAALGNAWLDRENDAGRTLAARLPKTLAEAVLPPVMVHRAARHGVPALVGELYGLRPSGLLSVVPRKAFAGEIIEAWLRHLIVCDAAPAGVALFSALYDETTAYRWGPVSNAAEHLDEWLRLWREGQVLPLPLFPRTSLAHARDLAEGGDDATALIAARGEWEPMFDAKRAQKDDAAVALVFRGREPLEDPLFAGLSRCLLVPMWKARLDDGEGEAS</sequence>
<evidence type="ECO:0000256" key="6">
    <source>
        <dbReference type="ARBA" id="ARBA00022839"/>
    </source>
</evidence>
<evidence type="ECO:0000256" key="1">
    <source>
        <dbReference type="ARBA" id="ARBA00022722"/>
    </source>
</evidence>
<dbReference type="Gene3D" id="1.10.10.160">
    <property type="match status" value="1"/>
</dbReference>
<dbReference type="InterPro" id="IPR041500">
    <property type="entry name" value="RecC_C"/>
</dbReference>
<dbReference type="InterPro" id="IPR027417">
    <property type="entry name" value="P-loop_NTPase"/>
</dbReference>
<dbReference type="GO" id="GO:0005524">
    <property type="term" value="F:ATP binding"/>
    <property type="evidence" value="ECO:0007669"/>
    <property type="project" value="UniProtKB-UniRule"/>
</dbReference>
<reference evidence="12" key="2">
    <citation type="submission" date="2020-09" db="EMBL/GenBank/DDBJ databases">
        <authorList>
            <person name="Sun Q."/>
            <person name="Kim S."/>
        </authorList>
    </citation>
    <scope>NUCLEOTIDE SEQUENCE</scope>
    <source>
        <strain evidence="12">KCTC 32182</strain>
    </source>
</reference>
<dbReference type="HAMAP" id="MF_01486">
    <property type="entry name" value="RecC"/>
    <property type="match status" value="1"/>
</dbReference>
<comment type="caution">
    <text evidence="12">The sequence shown here is derived from an EMBL/GenBank/DDBJ whole genome shotgun (WGS) entry which is preliminary data.</text>
</comment>
<dbReference type="GO" id="GO:0003677">
    <property type="term" value="F:DNA binding"/>
    <property type="evidence" value="ECO:0007669"/>
    <property type="project" value="UniProtKB-UniRule"/>
</dbReference>